<keyword evidence="5 10" id="KW-0269">Exonuclease</keyword>
<dbReference type="Gene3D" id="3.90.1640.30">
    <property type="match status" value="1"/>
</dbReference>
<dbReference type="RefSeq" id="WP_208915268.1">
    <property type="nucleotide sequence ID" value="NZ_LT840184.1"/>
</dbReference>
<dbReference type="SUPFAM" id="SSF64182">
    <property type="entry name" value="DHH phosphoesterases"/>
    <property type="match status" value="1"/>
</dbReference>
<dbReference type="Pfam" id="PF10141">
    <property type="entry name" value="ssDNA-exonuc_C"/>
    <property type="match status" value="1"/>
</dbReference>
<keyword evidence="3" id="KW-0540">Nuclease</keyword>
<dbReference type="GO" id="GO:0003676">
    <property type="term" value="F:nucleic acid binding"/>
    <property type="evidence" value="ECO:0007669"/>
    <property type="project" value="InterPro"/>
</dbReference>
<dbReference type="Pfam" id="PF17768">
    <property type="entry name" value="RecJ_OB"/>
    <property type="match status" value="1"/>
</dbReference>
<gene>
    <name evidence="10" type="ORF">SAMN05661091_4527</name>
</gene>
<feature type="domain" description="DDH" evidence="6">
    <location>
        <begin position="82"/>
        <end position="226"/>
    </location>
</feature>
<evidence type="ECO:0000259" key="8">
    <source>
        <dbReference type="Pfam" id="PF10141"/>
    </source>
</evidence>
<dbReference type="InterPro" id="IPR003156">
    <property type="entry name" value="DHHA1_dom"/>
</dbReference>
<feature type="domain" description="DHHA1" evidence="7">
    <location>
        <begin position="347"/>
        <end position="435"/>
    </location>
</feature>
<comment type="similarity">
    <text evidence="1">Belongs to the RecJ family.</text>
</comment>
<evidence type="ECO:0000256" key="4">
    <source>
        <dbReference type="ARBA" id="ARBA00022801"/>
    </source>
</evidence>
<dbReference type="Gene3D" id="3.10.310.30">
    <property type="match status" value="1"/>
</dbReference>
<dbReference type="EMBL" id="LT840184">
    <property type="protein sequence ID" value="SMF89101.1"/>
    <property type="molecule type" value="Genomic_DNA"/>
</dbReference>
<dbReference type="InterPro" id="IPR051673">
    <property type="entry name" value="SSDNA_exonuclease_RecJ"/>
</dbReference>
<accession>A0A1X7HNT2</accession>
<protein>
    <recommendedName>
        <fullName evidence="2">Single-stranded-DNA-specific exonuclease RecJ</fullName>
    </recommendedName>
</protein>
<dbReference type="STRING" id="1313296.SAMN05661091_4527"/>
<dbReference type="AlphaFoldDB" id="A0A1X7HNT2"/>
<dbReference type="Proteomes" id="UP000192940">
    <property type="component" value="Chromosome I"/>
</dbReference>
<evidence type="ECO:0000256" key="3">
    <source>
        <dbReference type="ARBA" id="ARBA00022722"/>
    </source>
</evidence>
<evidence type="ECO:0000256" key="5">
    <source>
        <dbReference type="ARBA" id="ARBA00022839"/>
    </source>
</evidence>
<evidence type="ECO:0000313" key="11">
    <source>
        <dbReference type="Proteomes" id="UP000192940"/>
    </source>
</evidence>
<evidence type="ECO:0000259" key="9">
    <source>
        <dbReference type="Pfam" id="PF17768"/>
    </source>
</evidence>
<keyword evidence="11" id="KW-1185">Reference proteome</keyword>
<dbReference type="InterPro" id="IPR004610">
    <property type="entry name" value="RecJ"/>
</dbReference>
<evidence type="ECO:0000259" key="7">
    <source>
        <dbReference type="Pfam" id="PF02272"/>
    </source>
</evidence>
<reference evidence="11" key="1">
    <citation type="submission" date="2017-04" db="EMBL/GenBank/DDBJ databases">
        <authorList>
            <person name="Varghese N."/>
            <person name="Submissions S."/>
        </authorList>
    </citation>
    <scope>NUCLEOTIDE SEQUENCE [LARGE SCALE GENOMIC DNA]</scope>
    <source>
        <strain evidence="11">N3/975</strain>
    </source>
</reference>
<dbReference type="PANTHER" id="PTHR30255:SF2">
    <property type="entry name" value="SINGLE-STRANDED-DNA-SPECIFIC EXONUCLEASE RECJ"/>
    <property type="match status" value="1"/>
</dbReference>
<evidence type="ECO:0000313" key="10">
    <source>
        <dbReference type="EMBL" id="SMF89101.1"/>
    </source>
</evidence>
<sequence>MLYSKYEWRTLSADAEISGQLAKELSVSPLIASLMAARGITSPEDGELFLNGTFDLTHDPFLMLGMNEAVPRIRKALEDKEHILIYGDYDADGVSSTSLMIYLMRHLGASYDIYIPHRSNEGYGLHNHALDWAHQQGVSLVITVDTGISAVEQIAYANELGMDVIVTDHHEPPEQLPDAYALINPKISACPYPFKGLAGVGVAYKLAQALVGTPPQEWLEIVAIGTIADLMPLEGENRILVKNGLLSMRRTRFAGIRALLEVGGVNVDQVTAVNVAFAMAPRINASGRLDHAGRAVTLLTTDHQDEAERLAWELDALNKNRQQVVEQIVQESMDMIQRRWGYDQLPPVIVLAGEGWNVGVVGIVASKILERFYRPVVILGIDPETGNCKGSARSIPGFDIYEALNSCKDVMHHFGGHPAAAGMSLHMDRLAEFEEGLCSFADVVLREEHFIPVYHADLECSIADVPLKVIDELEMLGPFGMSNAVPKMVFRGMEVMEVRKMGKENKHLKLRFHQNGDRLDAVAFGLGHLADVLPEGTKVDVLGELSVNEWNDSRKPQLMIQDMSVPYQQVFDYRGMKEPIIELKRLREILEPHLNYSAARSAVVFAQDSHDAIKSHLYDMSLWVYDRNAGILPMNPVAEKGGCESISVLFVLDVPESPGQLDSLLSSFRSVPNIFLLHPIRSKRDQLQIPTRDQFKKLYVMLAGLGSKPMSENEVITRMNRQSALSQRMLLKVLDVFEELVFIERSQGMITFVTKPDKKPLDASRHFRELSELAEMEQHLLHASTAQLTHWMMARSKGAS</sequence>
<keyword evidence="4" id="KW-0378">Hydrolase</keyword>
<dbReference type="GO" id="GO:0006310">
    <property type="term" value="P:DNA recombination"/>
    <property type="evidence" value="ECO:0007669"/>
    <property type="project" value="InterPro"/>
</dbReference>
<dbReference type="GO" id="GO:0008409">
    <property type="term" value="F:5'-3' exonuclease activity"/>
    <property type="evidence" value="ECO:0007669"/>
    <property type="project" value="InterPro"/>
</dbReference>
<feature type="domain" description="Single-stranded-DNA-specific exonuclease RecJ C-terminal" evidence="8">
    <location>
        <begin position="569"/>
        <end position="792"/>
    </location>
</feature>
<feature type="domain" description="RecJ OB" evidence="9">
    <location>
        <begin position="457"/>
        <end position="562"/>
    </location>
</feature>
<dbReference type="InterPro" id="IPR001667">
    <property type="entry name" value="DDH_dom"/>
</dbReference>
<dbReference type="Pfam" id="PF02272">
    <property type="entry name" value="DHHA1"/>
    <property type="match status" value="1"/>
</dbReference>
<dbReference type="InterPro" id="IPR038763">
    <property type="entry name" value="DHH_sf"/>
</dbReference>
<dbReference type="PANTHER" id="PTHR30255">
    <property type="entry name" value="SINGLE-STRANDED-DNA-SPECIFIC EXONUCLEASE RECJ"/>
    <property type="match status" value="1"/>
</dbReference>
<proteinExistence type="inferred from homology"/>
<organism evidence="10 11">
    <name type="scientific">Paenibacillus uliginis N3/975</name>
    <dbReference type="NCBI Taxonomy" id="1313296"/>
    <lineage>
        <taxon>Bacteria</taxon>
        <taxon>Bacillati</taxon>
        <taxon>Bacillota</taxon>
        <taxon>Bacilli</taxon>
        <taxon>Bacillales</taxon>
        <taxon>Paenibacillaceae</taxon>
        <taxon>Paenibacillus</taxon>
    </lineage>
</organism>
<evidence type="ECO:0000259" key="6">
    <source>
        <dbReference type="Pfam" id="PF01368"/>
    </source>
</evidence>
<dbReference type="NCBIfam" id="TIGR00644">
    <property type="entry name" value="recJ"/>
    <property type="match status" value="1"/>
</dbReference>
<dbReference type="InterPro" id="IPR018779">
    <property type="entry name" value="RecJ_C"/>
</dbReference>
<evidence type="ECO:0000256" key="2">
    <source>
        <dbReference type="ARBA" id="ARBA00019841"/>
    </source>
</evidence>
<dbReference type="InterPro" id="IPR041122">
    <property type="entry name" value="RecJ_OB"/>
</dbReference>
<dbReference type="GO" id="GO:0006281">
    <property type="term" value="P:DNA repair"/>
    <property type="evidence" value="ECO:0007669"/>
    <property type="project" value="InterPro"/>
</dbReference>
<evidence type="ECO:0000256" key="1">
    <source>
        <dbReference type="ARBA" id="ARBA00005915"/>
    </source>
</evidence>
<name>A0A1X7HNT2_9BACL</name>
<dbReference type="Pfam" id="PF01368">
    <property type="entry name" value="DHH"/>
    <property type="match status" value="1"/>
</dbReference>